<name>A0A7J6UV94_THATH</name>
<dbReference type="AlphaFoldDB" id="A0A7J6UV94"/>
<evidence type="ECO:0000256" key="1">
    <source>
        <dbReference type="SAM" id="MobiDB-lite"/>
    </source>
</evidence>
<comment type="caution">
    <text evidence="2">The sequence shown here is derived from an EMBL/GenBank/DDBJ whole genome shotgun (WGS) entry which is preliminary data.</text>
</comment>
<evidence type="ECO:0000313" key="3">
    <source>
        <dbReference type="Proteomes" id="UP000554482"/>
    </source>
</evidence>
<keyword evidence="3" id="KW-1185">Reference proteome</keyword>
<sequence length="87" mass="8857">MNLPGGTSSASDPVSGLRGAVSRAKTAAIRRGGLSGWEEAEVLHRTRPYHDVIGGGGVSHPAGLSVSHITYHDLKLTSVPEVGISGG</sequence>
<reference evidence="2 3" key="1">
    <citation type="submission" date="2020-06" db="EMBL/GenBank/DDBJ databases">
        <title>Transcriptomic and genomic resources for Thalictrum thalictroides and T. hernandezii: Facilitating candidate gene discovery in an emerging model plant lineage.</title>
        <authorList>
            <person name="Arias T."/>
            <person name="Riano-Pachon D.M."/>
            <person name="Di Stilio V.S."/>
        </authorList>
    </citation>
    <scope>NUCLEOTIDE SEQUENCE [LARGE SCALE GENOMIC DNA]</scope>
    <source>
        <strain evidence="3">cv. WT478/WT964</strain>
        <tissue evidence="2">Leaves</tissue>
    </source>
</reference>
<proteinExistence type="predicted"/>
<feature type="region of interest" description="Disordered" evidence="1">
    <location>
        <begin position="1"/>
        <end position="21"/>
    </location>
</feature>
<organism evidence="2 3">
    <name type="scientific">Thalictrum thalictroides</name>
    <name type="common">Rue-anemone</name>
    <name type="synonym">Anemone thalictroides</name>
    <dbReference type="NCBI Taxonomy" id="46969"/>
    <lineage>
        <taxon>Eukaryota</taxon>
        <taxon>Viridiplantae</taxon>
        <taxon>Streptophyta</taxon>
        <taxon>Embryophyta</taxon>
        <taxon>Tracheophyta</taxon>
        <taxon>Spermatophyta</taxon>
        <taxon>Magnoliopsida</taxon>
        <taxon>Ranunculales</taxon>
        <taxon>Ranunculaceae</taxon>
        <taxon>Thalictroideae</taxon>
        <taxon>Thalictrum</taxon>
    </lineage>
</organism>
<evidence type="ECO:0000313" key="2">
    <source>
        <dbReference type="EMBL" id="KAF5176486.1"/>
    </source>
</evidence>
<dbReference type="EMBL" id="JABWDY010042678">
    <property type="protein sequence ID" value="KAF5176486.1"/>
    <property type="molecule type" value="Genomic_DNA"/>
</dbReference>
<dbReference type="Proteomes" id="UP000554482">
    <property type="component" value="Unassembled WGS sequence"/>
</dbReference>
<gene>
    <name evidence="2" type="ORF">FRX31_033926</name>
</gene>
<feature type="compositionally biased region" description="Polar residues" evidence="1">
    <location>
        <begin position="1"/>
        <end position="12"/>
    </location>
</feature>
<accession>A0A7J6UV94</accession>
<protein>
    <submittedName>
        <fullName evidence="2">Uncharacterized protein</fullName>
    </submittedName>
</protein>